<dbReference type="AlphaFoldDB" id="A0AAV4PP03"/>
<comment type="caution">
    <text evidence="1">The sequence shown here is derived from an EMBL/GenBank/DDBJ whole genome shotgun (WGS) entry which is preliminary data.</text>
</comment>
<evidence type="ECO:0000313" key="1">
    <source>
        <dbReference type="EMBL" id="GIX96957.1"/>
    </source>
</evidence>
<gene>
    <name evidence="1" type="ORF">CEXT_79351</name>
</gene>
<dbReference type="EMBL" id="BPLR01004721">
    <property type="protein sequence ID" value="GIX96957.1"/>
    <property type="molecule type" value="Genomic_DNA"/>
</dbReference>
<reference evidence="1 2" key="1">
    <citation type="submission" date="2021-06" db="EMBL/GenBank/DDBJ databases">
        <title>Caerostris extrusa draft genome.</title>
        <authorList>
            <person name="Kono N."/>
            <person name="Arakawa K."/>
        </authorList>
    </citation>
    <scope>NUCLEOTIDE SEQUENCE [LARGE SCALE GENOMIC DNA]</scope>
</reference>
<name>A0AAV4PP03_CAEEX</name>
<proteinExistence type="predicted"/>
<protein>
    <submittedName>
        <fullName evidence="1">Uncharacterized protein</fullName>
    </submittedName>
</protein>
<sequence length="93" mass="10237">MGTHSSPFSAEFQVRSVTSFSSAIFPPKVDLRTFSRSKIGSYLFFFFCSKKEKNFPHSVSNFRFCSADSANGLAAKGWFSGLANISVSETETS</sequence>
<evidence type="ECO:0000313" key="2">
    <source>
        <dbReference type="Proteomes" id="UP001054945"/>
    </source>
</evidence>
<keyword evidence="2" id="KW-1185">Reference proteome</keyword>
<accession>A0AAV4PP03</accession>
<organism evidence="1 2">
    <name type="scientific">Caerostris extrusa</name>
    <name type="common">Bark spider</name>
    <name type="synonym">Caerostris bankana</name>
    <dbReference type="NCBI Taxonomy" id="172846"/>
    <lineage>
        <taxon>Eukaryota</taxon>
        <taxon>Metazoa</taxon>
        <taxon>Ecdysozoa</taxon>
        <taxon>Arthropoda</taxon>
        <taxon>Chelicerata</taxon>
        <taxon>Arachnida</taxon>
        <taxon>Araneae</taxon>
        <taxon>Araneomorphae</taxon>
        <taxon>Entelegynae</taxon>
        <taxon>Araneoidea</taxon>
        <taxon>Araneidae</taxon>
        <taxon>Caerostris</taxon>
    </lineage>
</organism>
<dbReference type="Proteomes" id="UP001054945">
    <property type="component" value="Unassembled WGS sequence"/>
</dbReference>